<dbReference type="STRING" id="760154.Sulba_0496"/>
<proteinExistence type="predicted"/>
<accession>I3XV40</accession>
<dbReference type="RefSeq" id="WP_014768694.1">
    <property type="nucleotide sequence ID" value="NC_018002.1"/>
</dbReference>
<evidence type="ECO:0000313" key="1">
    <source>
        <dbReference type="EMBL" id="AFL67814.1"/>
    </source>
</evidence>
<reference evidence="1 2" key="1">
    <citation type="submission" date="2012-06" db="EMBL/GenBank/DDBJ databases">
        <title>Complete sequence of Sulfurospirillum barnesii SES-3.</title>
        <authorList>
            <consortium name="US DOE Joint Genome Institute"/>
            <person name="Lucas S."/>
            <person name="Han J."/>
            <person name="Lapidus A."/>
            <person name="Cheng J.-F."/>
            <person name="Goodwin L."/>
            <person name="Pitluck S."/>
            <person name="Peters L."/>
            <person name="Ovchinnikova G."/>
            <person name="Lu M."/>
            <person name="Detter J.C."/>
            <person name="Han C."/>
            <person name="Tapia R."/>
            <person name="Land M."/>
            <person name="Hauser L."/>
            <person name="Kyrpides N."/>
            <person name="Ivanova N."/>
            <person name="Pagani I."/>
            <person name="Stolz J."/>
            <person name="Arkin A."/>
            <person name="Dehal P."/>
            <person name="Oremland R."/>
            <person name="Saltikov C."/>
            <person name="Basu P."/>
            <person name="Hollibaugh J."/>
            <person name="Newman D."/>
            <person name="Stolyar S."/>
            <person name="Hazen T."/>
            <person name="Woyke T."/>
        </authorList>
    </citation>
    <scope>NUCLEOTIDE SEQUENCE [LARGE SCALE GENOMIC DNA]</scope>
    <source>
        <strain evidence="2">ATCC 700032 / DSM 10660 / SES-3</strain>
    </source>
</reference>
<dbReference type="EMBL" id="CP003333">
    <property type="protein sequence ID" value="AFL67814.1"/>
    <property type="molecule type" value="Genomic_DNA"/>
</dbReference>
<dbReference type="KEGG" id="sba:Sulba_0496"/>
<gene>
    <name evidence="1" type="ordered locus">Sulba_0496</name>
</gene>
<dbReference type="OrthoDB" id="5540965at2"/>
<dbReference type="HOGENOM" id="CLU_1203330_0_0_7"/>
<evidence type="ECO:0000313" key="2">
    <source>
        <dbReference type="Proteomes" id="UP000006176"/>
    </source>
</evidence>
<name>I3XV40_SULBS</name>
<keyword evidence="2" id="KW-1185">Reference proteome</keyword>
<sequence>MFRYEKEMIPILKEQLSFRHKNSHFVNEFNSGNGIADLVYTTQLEEKKELILDYELISIVMNYLNRKNKIIEIKEFYSNTFLSKKKAFGLIQFLLDGGNLEQINDENLLVKEKYSAPVKDIISIEAKLYDWKNGFYQALRYKPYSNKSYLAISQEFVHRVDKELLKENNIGLMSVSPNEVNVIINPKLEKPSNLIAHMYLAEKFYMQVFHEKTINKTKNKLQIA</sequence>
<dbReference type="Proteomes" id="UP000006176">
    <property type="component" value="Chromosome"/>
</dbReference>
<protein>
    <submittedName>
        <fullName evidence="1">Uncharacterized protein</fullName>
    </submittedName>
</protein>
<dbReference type="PATRIC" id="fig|760154.4.peg.494"/>
<organism evidence="1 2">
    <name type="scientific">Sulfurospirillum barnesii (strain ATCC 700032 / DSM 10660 / SES-3)</name>
    <dbReference type="NCBI Taxonomy" id="760154"/>
    <lineage>
        <taxon>Bacteria</taxon>
        <taxon>Pseudomonadati</taxon>
        <taxon>Campylobacterota</taxon>
        <taxon>Epsilonproteobacteria</taxon>
        <taxon>Campylobacterales</taxon>
        <taxon>Sulfurospirillaceae</taxon>
        <taxon>Sulfurospirillum</taxon>
    </lineage>
</organism>
<dbReference type="AlphaFoldDB" id="I3XV40"/>